<gene>
    <name evidence="1" type="ORF">HMPREF0373_00487</name>
</gene>
<dbReference type="PATRIC" id="fig|1256908.3.peg.444"/>
<dbReference type="RefSeq" id="WP_021740229.1">
    <property type="nucleotide sequence ID" value="NZ_KI271174.1"/>
</dbReference>
<dbReference type="Proteomes" id="UP000016608">
    <property type="component" value="Unassembled WGS sequence"/>
</dbReference>
<dbReference type="GeneID" id="42787580"/>
<keyword evidence="2" id="KW-1185">Reference proteome</keyword>
<proteinExistence type="predicted"/>
<protein>
    <recommendedName>
        <fullName evidence="3">SprT-like domain-containing protein</fullName>
    </recommendedName>
</protein>
<dbReference type="eggNOG" id="ENOG5032YRQ">
    <property type="taxonomic scope" value="Bacteria"/>
</dbReference>
<evidence type="ECO:0000313" key="1">
    <source>
        <dbReference type="EMBL" id="ERK51093.1"/>
    </source>
</evidence>
<dbReference type="AlphaFoldDB" id="U2RBY5"/>
<name>U2RBY5_EUBRA</name>
<organism evidence="1 2">
    <name type="scientific">Eubacterium ramulus ATCC 29099</name>
    <dbReference type="NCBI Taxonomy" id="1256908"/>
    <lineage>
        <taxon>Bacteria</taxon>
        <taxon>Bacillati</taxon>
        <taxon>Bacillota</taxon>
        <taxon>Clostridia</taxon>
        <taxon>Eubacteriales</taxon>
        <taxon>Eubacteriaceae</taxon>
        <taxon>Eubacterium</taxon>
    </lineage>
</organism>
<dbReference type="HOGENOM" id="CLU_152453_0_0_9"/>
<evidence type="ECO:0008006" key="3">
    <source>
        <dbReference type="Google" id="ProtNLM"/>
    </source>
</evidence>
<evidence type="ECO:0000313" key="2">
    <source>
        <dbReference type="Proteomes" id="UP000016608"/>
    </source>
</evidence>
<accession>U2RBY5</accession>
<reference evidence="1 2" key="1">
    <citation type="submission" date="2013-06" db="EMBL/GenBank/DDBJ databases">
        <authorList>
            <person name="Weinstock G."/>
            <person name="Sodergren E."/>
            <person name="Lobos E.A."/>
            <person name="Fulton L."/>
            <person name="Fulton R."/>
            <person name="Courtney L."/>
            <person name="Fronick C."/>
            <person name="O'Laughlin M."/>
            <person name="Godfrey J."/>
            <person name="Wilson R.M."/>
            <person name="Miner T."/>
            <person name="Farmer C."/>
            <person name="Delehaunty K."/>
            <person name="Cordes M."/>
            <person name="Minx P."/>
            <person name="Tomlinson C."/>
            <person name="Chen J."/>
            <person name="Wollam A."/>
            <person name="Pepin K.H."/>
            <person name="Bhonagiri V."/>
            <person name="Zhang X."/>
            <person name="Warren W."/>
            <person name="Mitreva M."/>
            <person name="Mardis E.R."/>
            <person name="Wilson R.K."/>
        </authorList>
    </citation>
    <scope>NUCLEOTIDE SEQUENCE [LARGE SCALE GENOMIC DNA]</scope>
    <source>
        <strain evidence="1 2">ATCC 29099</strain>
    </source>
</reference>
<dbReference type="EMBL" id="AWVJ01000035">
    <property type="protein sequence ID" value="ERK51093.1"/>
    <property type="molecule type" value="Genomic_DNA"/>
</dbReference>
<comment type="caution">
    <text evidence="1">The sequence shown here is derived from an EMBL/GenBank/DDBJ whole genome shotgun (WGS) entry which is preliminary data.</text>
</comment>
<sequence>MMKDKVVEILGTLYTIHFDVPDGKMPEGADGCMDQSIHQIRIAEFESDRNTIQDMDSYRKKVLRHEIIHAFLYESGMWNNSGSTNCWGMDETITDWITIQSPKLFRTFKEADCL</sequence>